<gene>
    <name evidence="1" type="ORF">DASC09_006270</name>
</gene>
<dbReference type="Proteomes" id="UP001360560">
    <property type="component" value="Unassembled WGS sequence"/>
</dbReference>
<dbReference type="AlphaFoldDB" id="A0AAV5QF97"/>
<proteinExistence type="predicted"/>
<reference evidence="1 2" key="1">
    <citation type="journal article" date="2023" name="Elife">
        <title>Identification of key yeast species and microbe-microbe interactions impacting larval growth of Drosophila in the wild.</title>
        <authorList>
            <person name="Mure A."/>
            <person name="Sugiura Y."/>
            <person name="Maeda R."/>
            <person name="Honda K."/>
            <person name="Sakurai N."/>
            <person name="Takahashi Y."/>
            <person name="Watada M."/>
            <person name="Katoh T."/>
            <person name="Gotoh A."/>
            <person name="Gotoh Y."/>
            <person name="Taniguchi I."/>
            <person name="Nakamura K."/>
            <person name="Hayashi T."/>
            <person name="Katayama T."/>
            <person name="Uemura T."/>
            <person name="Hattori Y."/>
        </authorList>
    </citation>
    <scope>NUCLEOTIDE SEQUENCE [LARGE SCALE GENOMIC DNA]</scope>
    <source>
        <strain evidence="1 2">SC-9</strain>
    </source>
</reference>
<keyword evidence="2" id="KW-1185">Reference proteome</keyword>
<sequence length="107" mass="11953">MSFLKKVKAKAKDARDQALGMVAEASAIKDISKGNQEKVLEKKFKDLDGKAINNNPNLPWKFPADYYCTKCDNTGYKDKQFTEVCPECWLMLSQGGVYVNGQPVQTA</sequence>
<dbReference type="EMBL" id="BTFZ01000001">
    <property type="protein sequence ID" value="GMM33302.1"/>
    <property type="molecule type" value="Genomic_DNA"/>
</dbReference>
<evidence type="ECO:0000313" key="2">
    <source>
        <dbReference type="Proteomes" id="UP001360560"/>
    </source>
</evidence>
<dbReference type="GeneID" id="90071281"/>
<protein>
    <submittedName>
        <fullName evidence="1">Uncharacterized protein</fullName>
    </submittedName>
</protein>
<dbReference type="RefSeq" id="XP_064850302.1">
    <property type="nucleotide sequence ID" value="XM_064994230.1"/>
</dbReference>
<organism evidence="1 2">
    <name type="scientific">Saccharomycopsis crataegensis</name>
    <dbReference type="NCBI Taxonomy" id="43959"/>
    <lineage>
        <taxon>Eukaryota</taxon>
        <taxon>Fungi</taxon>
        <taxon>Dikarya</taxon>
        <taxon>Ascomycota</taxon>
        <taxon>Saccharomycotina</taxon>
        <taxon>Saccharomycetes</taxon>
        <taxon>Saccharomycopsidaceae</taxon>
        <taxon>Saccharomycopsis</taxon>
    </lineage>
</organism>
<accession>A0AAV5QF97</accession>
<evidence type="ECO:0000313" key="1">
    <source>
        <dbReference type="EMBL" id="GMM33302.1"/>
    </source>
</evidence>
<name>A0AAV5QF97_9ASCO</name>
<comment type="caution">
    <text evidence="1">The sequence shown here is derived from an EMBL/GenBank/DDBJ whole genome shotgun (WGS) entry which is preliminary data.</text>
</comment>